<dbReference type="PROSITE" id="PS51257">
    <property type="entry name" value="PROKAR_LIPOPROTEIN"/>
    <property type="match status" value="1"/>
</dbReference>
<accession>A0A0G0UHC3</accession>
<keyword evidence="1" id="KW-0732">Signal</keyword>
<organism evidence="2 3">
    <name type="scientific">Candidatus Uhrbacteria bacterium GW2011_GWC2_41_11</name>
    <dbReference type="NCBI Taxonomy" id="1618985"/>
    <lineage>
        <taxon>Bacteria</taxon>
        <taxon>Candidatus Uhriibacteriota</taxon>
    </lineage>
</organism>
<comment type="caution">
    <text evidence="2">The sequence shown here is derived from an EMBL/GenBank/DDBJ whole genome shotgun (WGS) entry which is preliminary data.</text>
</comment>
<gene>
    <name evidence="2" type="ORF">UU35_C0007G0057</name>
</gene>
<evidence type="ECO:0000313" key="3">
    <source>
        <dbReference type="Proteomes" id="UP000034616"/>
    </source>
</evidence>
<dbReference type="EMBL" id="LCAH01000007">
    <property type="protein sequence ID" value="KKR86911.1"/>
    <property type="molecule type" value="Genomic_DNA"/>
</dbReference>
<sequence>MHKKFIASSMFFGIVLLTGAGCANTEIPSPKTNTLSTIPSQPKTEPVVCSQTGVVSAASSQDLLMHDILLDGQKISTVQTEGPMDVDAAMMFPGIGVLAFQYNGIGGFIPFRSYPFFYAVDLCTKTGHKITAPQGTLGMVHTVSPDGSMVAYADNSGHVGILATGLKSIAYESPSQWSLVNDSNEPLLGDMKFSPDGTKIAFATAAGPEKEHGSIYVLDLKTGTFTKIASNPSVLMHVKGWREDGNGVDYE</sequence>
<dbReference type="AlphaFoldDB" id="A0A0G0UHC3"/>
<protein>
    <submittedName>
        <fullName evidence="2">Uncharacterized protein</fullName>
    </submittedName>
</protein>
<feature type="signal peptide" evidence="1">
    <location>
        <begin position="1"/>
        <end position="23"/>
    </location>
</feature>
<dbReference type="SUPFAM" id="SSF82171">
    <property type="entry name" value="DPP6 N-terminal domain-like"/>
    <property type="match status" value="1"/>
</dbReference>
<name>A0A0G0UHC3_9BACT</name>
<dbReference type="Gene3D" id="2.120.10.30">
    <property type="entry name" value="TolB, C-terminal domain"/>
    <property type="match status" value="1"/>
</dbReference>
<evidence type="ECO:0000313" key="2">
    <source>
        <dbReference type="EMBL" id="KKR86911.1"/>
    </source>
</evidence>
<feature type="chain" id="PRO_5002534754" evidence="1">
    <location>
        <begin position="24"/>
        <end position="251"/>
    </location>
</feature>
<dbReference type="Proteomes" id="UP000034616">
    <property type="component" value="Unassembled WGS sequence"/>
</dbReference>
<evidence type="ECO:0000256" key="1">
    <source>
        <dbReference type="SAM" id="SignalP"/>
    </source>
</evidence>
<proteinExistence type="predicted"/>
<reference evidence="2 3" key="1">
    <citation type="journal article" date="2015" name="Nature">
        <title>rRNA introns, odd ribosomes, and small enigmatic genomes across a large radiation of phyla.</title>
        <authorList>
            <person name="Brown C.T."/>
            <person name="Hug L.A."/>
            <person name="Thomas B.C."/>
            <person name="Sharon I."/>
            <person name="Castelle C.J."/>
            <person name="Singh A."/>
            <person name="Wilkins M.J."/>
            <person name="Williams K.H."/>
            <person name="Banfield J.F."/>
        </authorList>
    </citation>
    <scope>NUCLEOTIDE SEQUENCE [LARGE SCALE GENOMIC DNA]</scope>
</reference>
<dbReference type="InterPro" id="IPR011042">
    <property type="entry name" value="6-blade_b-propeller_TolB-like"/>
</dbReference>